<protein>
    <recommendedName>
        <fullName evidence="3">DUF4283 domain-containing protein</fullName>
    </recommendedName>
</protein>
<dbReference type="EMBL" id="JACGWJ010000022">
    <property type="protein sequence ID" value="KAL0329001.1"/>
    <property type="molecule type" value="Genomic_DNA"/>
</dbReference>
<reference evidence="2" key="2">
    <citation type="journal article" date="2024" name="Plant">
        <title>Genomic evolution and insights into agronomic trait innovations of Sesamum species.</title>
        <authorList>
            <person name="Miao H."/>
            <person name="Wang L."/>
            <person name="Qu L."/>
            <person name="Liu H."/>
            <person name="Sun Y."/>
            <person name="Le M."/>
            <person name="Wang Q."/>
            <person name="Wei S."/>
            <person name="Zheng Y."/>
            <person name="Lin W."/>
            <person name="Duan Y."/>
            <person name="Cao H."/>
            <person name="Xiong S."/>
            <person name="Wang X."/>
            <person name="Wei L."/>
            <person name="Li C."/>
            <person name="Ma Q."/>
            <person name="Ju M."/>
            <person name="Zhao R."/>
            <person name="Li G."/>
            <person name="Mu C."/>
            <person name="Tian Q."/>
            <person name="Mei H."/>
            <person name="Zhang T."/>
            <person name="Gao T."/>
            <person name="Zhang H."/>
        </authorList>
    </citation>
    <scope>NUCLEOTIDE SEQUENCE</scope>
    <source>
        <strain evidence="2">G02</strain>
    </source>
</reference>
<feature type="compositionally biased region" description="Basic residues" evidence="1">
    <location>
        <begin position="498"/>
        <end position="521"/>
    </location>
</feature>
<proteinExistence type="predicted"/>
<dbReference type="InterPro" id="IPR040256">
    <property type="entry name" value="At4g02000-like"/>
</dbReference>
<name>A0AAW2MEQ7_SESRA</name>
<comment type="caution">
    <text evidence="2">The sequence shown here is derived from an EMBL/GenBank/DDBJ whole genome shotgun (WGS) entry which is preliminary data.</text>
</comment>
<evidence type="ECO:0008006" key="3">
    <source>
        <dbReference type="Google" id="ProtNLM"/>
    </source>
</evidence>
<dbReference type="PANTHER" id="PTHR31286:SF179">
    <property type="entry name" value="RNASE H TYPE-1 DOMAIN-CONTAINING PROTEIN"/>
    <property type="match status" value="1"/>
</dbReference>
<reference evidence="2" key="1">
    <citation type="submission" date="2020-06" db="EMBL/GenBank/DDBJ databases">
        <authorList>
            <person name="Li T."/>
            <person name="Hu X."/>
            <person name="Zhang T."/>
            <person name="Song X."/>
            <person name="Zhang H."/>
            <person name="Dai N."/>
            <person name="Sheng W."/>
            <person name="Hou X."/>
            <person name="Wei L."/>
        </authorList>
    </citation>
    <scope>NUCLEOTIDE SEQUENCE</scope>
    <source>
        <strain evidence="2">G02</strain>
        <tissue evidence="2">Leaf</tissue>
    </source>
</reference>
<dbReference type="AlphaFoldDB" id="A0AAW2MEQ7"/>
<feature type="region of interest" description="Disordered" evidence="1">
    <location>
        <begin position="18"/>
        <end position="37"/>
    </location>
</feature>
<feature type="region of interest" description="Disordered" evidence="1">
    <location>
        <begin position="486"/>
        <end position="521"/>
    </location>
</feature>
<organism evidence="2">
    <name type="scientific">Sesamum radiatum</name>
    <name type="common">Black benniseed</name>
    <dbReference type="NCBI Taxonomy" id="300843"/>
    <lineage>
        <taxon>Eukaryota</taxon>
        <taxon>Viridiplantae</taxon>
        <taxon>Streptophyta</taxon>
        <taxon>Embryophyta</taxon>
        <taxon>Tracheophyta</taxon>
        <taxon>Spermatophyta</taxon>
        <taxon>Magnoliopsida</taxon>
        <taxon>eudicotyledons</taxon>
        <taxon>Gunneridae</taxon>
        <taxon>Pentapetalae</taxon>
        <taxon>asterids</taxon>
        <taxon>lamiids</taxon>
        <taxon>Lamiales</taxon>
        <taxon>Pedaliaceae</taxon>
        <taxon>Sesamum</taxon>
    </lineage>
</organism>
<sequence>MVSFCFNSDEFTPLTRAINPNSAESTRSAPTQQSTSKSFCDAIAEKRNPPHHTAELKNFYLANANSPQIGTIDYINGRPTVRFSDSETQALAVGFHLTLIGKFSKGSPPYSQLHLLLSDLGIKGKFTESSIVPVWVSLPELPAHLFRKDVLFVIAKIIGTPLQIDHSTANQSKFLKARVCVEIDLLKPMPQEVDLQICGETIVQKIEYEQVLTYCSLCHHVGYQDSACYSKGNAPKPPSRKRVEGRKFVVAKQQQLQKGKEVVQVDHQVFEEMTDRNTPTTEKGECSKMTDIQKSCAENVDLVAVNDGFYAENDVCDVENDSIRVREVETDGNGNVGCGNTSVMEVDVNWQEDNVIAENYSLDCENIGFICGIEEKNVNKNEENAINLRKKLVGTMITRQNNIVGDLRRGMKWISVDIAVRLIQNWKRFGVVIKGIKEDVEAVIKRNKLAVSSAIQFQKCVLLYDPVRQLNLKPLDTGEQFDQGVLSPKKPSPIASRTRCRKKGKKVLAVHRKERKAGKKR</sequence>
<evidence type="ECO:0000313" key="2">
    <source>
        <dbReference type="EMBL" id="KAL0329001.1"/>
    </source>
</evidence>
<gene>
    <name evidence="2" type="ORF">Sradi_4886800</name>
</gene>
<dbReference type="PANTHER" id="PTHR31286">
    <property type="entry name" value="GLYCINE-RICH CELL WALL STRUCTURAL PROTEIN 1.8-LIKE"/>
    <property type="match status" value="1"/>
</dbReference>
<evidence type="ECO:0000256" key="1">
    <source>
        <dbReference type="SAM" id="MobiDB-lite"/>
    </source>
</evidence>
<accession>A0AAW2MEQ7</accession>